<dbReference type="InterPro" id="IPR000259">
    <property type="entry name" value="Adhesion_dom_fimbrial"/>
</dbReference>
<evidence type="ECO:0000259" key="1">
    <source>
        <dbReference type="Pfam" id="PF00419"/>
    </source>
</evidence>
<protein>
    <recommendedName>
        <fullName evidence="1">Fimbrial-type adhesion domain-containing protein</fullName>
    </recommendedName>
</protein>
<sequence length="147" mass="15320">MSSTGSPGNVDIHISGTVVVNASCTFNGQRTIDVGFGDVFISQIGKGGDKQPLPFSLTCQGDPDGKTIQMQLSGDGASFDSQLLQTNAAGLGIRLLNNGDAQSLNQWFDIDPNSPPQLEVELVKQAGATFQNGQAFTAGATLKVAYN</sequence>
<feature type="domain" description="Fimbrial-type adhesion" evidence="1">
    <location>
        <begin position="12"/>
        <end position="146"/>
    </location>
</feature>
<dbReference type="Pfam" id="PF00419">
    <property type="entry name" value="Fimbrial"/>
    <property type="match status" value="1"/>
</dbReference>
<dbReference type="InterPro" id="IPR008966">
    <property type="entry name" value="Adhesion_dom_sf"/>
</dbReference>
<gene>
    <name evidence="2" type="ORF">BHU62_09335</name>
</gene>
<dbReference type="Gene3D" id="2.60.40.1090">
    <property type="entry name" value="Fimbrial-type adhesion domain"/>
    <property type="match status" value="1"/>
</dbReference>
<dbReference type="InterPro" id="IPR036937">
    <property type="entry name" value="Adhesion_dom_fimbrial_sf"/>
</dbReference>
<accession>A0A1Q4P1L7</accession>
<name>A0A1Q4P1L7_SERMA</name>
<reference evidence="2 3" key="1">
    <citation type="submission" date="2016-09" db="EMBL/GenBank/DDBJ databases">
        <title>Serratia marcescens MSU-97 and epiphytic antimycotic-producing bacteria.</title>
        <authorList>
            <person name="Matilla M.A."/>
        </authorList>
    </citation>
    <scope>NUCLEOTIDE SEQUENCE [LARGE SCALE GENOMIC DNA]</scope>
    <source>
        <strain evidence="2 3">MSU-97</strain>
    </source>
</reference>
<evidence type="ECO:0000313" key="3">
    <source>
        <dbReference type="Proteomes" id="UP000185770"/>
    </source>
</evidence>
<dbReference type="EMBL" id="MJAO01000008">
    <property type="protein sequence ID" value="OKB67024.1"/>
    <property type="molecule type" value="Genomic_DNA"/>
</dbReference>
<proteinExistence type="predicted"/>
<comment type="caution">
    <text evidence="2">The sequence shown here is derived from an EMBL/GenBank/DDBJ whole genome shotgun (WGS) entry which is preliminary data.</text>
</comment>
<dbReference type="InterPro" id="IPR050263">
    <property type="entry name" value="Bact_Fimbrial_Adh_Pro"/>
</dbReference>
<dbReference type="SUPFAM" id="SSF49401">
    <property type="entry name" value="Bacterial adhesins"/>
    <property type="match status" value="1"/>
</dbReference>
<organism evidence="2 3">
    <name type="scientific">Serratia marcescens</name>
    <dbReference type="NCBI Taxonomy" id="615"/>
    <lineage>
        <taxon>Bacteria</taxon>
        <taxon>Pseudomonadati</taxon>
        <taxon>Pseudomonadota</taxon>
        <taxon>Gammaproteobacteria</taxon>
        <taxon>Enterobacterales</taxon>
        <taxon>Yersiniaceae</taxon>
        <taxon>Serratia</taxon>
    </lineage>
</organism>
<dbReference type="GO" id="GO:0043709">
    <property type="term" value="P:cell adhesion involved in single-species biofilm formation"/>
    <property type="evidence" value="ECO:0007669"/>
    <property type="project" value="TreeGrafter"/>
</dbReference>
<dbReference type="Proteomes" id="UP000185770">
    <property type="component" value="Unassembled WGS sequence"/>
</dbReference>
<dbReference type="AlphaFoldDB" id="A0A1Q4P1L7"/>
<dbReference type="PANTHER" id="PTHR33420">
    <property type="entry name" value="FIMBRIAL SUBUNIT ELFA-RELATED"/>
    <property type="match status" value="1"/>
</dbReference>
<evidence type="ECO:0000313" key="2">
    <source>
        <dbReference type="EMBL" id="OKB67024.1"/>
    </source>
</evidence>
<dbReference type="GO" id="GO:0009289">
    <property type="term" value="C:pilus"/>
    <property type="evidence" value="ECO:0007669"/>
    <property type="project" value="InterPro"/>
</dbReference>
<dbReference type="PANTHER" id="PTHR33420:SF26">
    <property type="entry name" value="FIMBRIAL SUBUNIT"/>
    <property type="match status" value="1"/>
</dbReference>